<keyword evidence="3" id="KW-1185">Reference proteome</keyword>
<feature type="domain" description="NAD-dependent epimerase/dehydratase" evidence="1">
    <location>
        <begin position="7"/>
        <end position="236"/>
    </location>
</feature>
<dbReference type="PANTHER" id="PTHR48079:SF8">
    <property type="entry name" value="NAD(P)-BINDING DOMAIN-CONTAINING PROTEIN"/>
    <property type="match status" value="1"/>
</dbReference>
<dbReference type="InterPro" id="IPR036291">
    <property type="entry name" value="NAD(P)-bd_dom_sf"/>
</dbReference>
<name>A0ABR2UMC0_9PEZI</name>
<gene>
    <name evidence="2" type="ORF">SUNI508_10080</name>
</gene>
<dbReference type="Gene3D" id="3.40.50.720">
    <property type="entry name" value="NAD(P)-binding Rossmann-like Domain"/>
    <property type="match status" value="1"/>
</dbReference>
<dbReference type="Proteomes" id="UP001408356">
    <property type="component" value="Unassembled WGS sequence"/>
</dbReference>
<accession>A0ABR2UMC0</accession>
<protein>
    <submittedName>
        <fullName evidence="2">NAD(P)-binding domain-containing protein</fullName>
    </submittedName>
</protein>
<dbReference type="InterPro" id="IPR001509">
    <property type="entry name" value="Epimerase_deHydtase"/>
</dbReference>
<evidence type="ECO:0000313" key="3">
    <source>
        <dbReference type="Proteomes" id="UP001408356"/>
    </source>
</evidence>
<dbReference type="Pfam" id="PF01370">
    <property type="entry name" value="Epimerase"/>
    <property type="match status" value="1"/>
</dbReference>
<evidence type="ECO:0000259" key="1">
    <source>
        <dbReference type="Pfam" id="PF01370"/>
    </source>
</evidence>
<dbReference type="InterPro" id="IPR051783">
    <property type="entry name" value="NAD(P)-dependent_oxidoreduct"/>
</dbReference>
<proteinExistence type="predicted"/>
<reference evidence="2 3" key="1">
    <citation type="journal article" date="2024" name="J. Plant Pathol.">
        <title>Sequence and assembly of the genome of Seiridium unicorne, isolate CBS 538.82, causal agent of cypress canker disease.</title>
        <authorList>
            <person name="Scali E."/>
            <person name="Rocca G.D."/>
            <person name="Danti R."/>
            <person name="Garbelotto M."/>
            <person name="Barberini S."/>
            <person name="Baroncelli R."/>
            <person name="Emiliani G."/>
        </authorList>
    </citation>
    <scope>NUCLEOTIDE SEQUENCE [LARGE SCALE GENOMIC DNA]</scope>
    <source>
        <strain evidence="2 3">BM-138-508</strain>
    </source>
</reference>
<dbReference type="SUPFAM" id="SSF51735">
    <property type="entry name" value="NAD(P)-binding Rossmann-fold domains"/>
    <property type="match status" value="1"/>
</dbReference>
<organism evidence="2 3">
    <name type="scientific">Seiridium unicorne</name>
    <dbReference type="NCBI Taxonomy" id="138068"/>
    <lineage>
        <taxon>Eukaryota</taxon>
        <taxon>Fungi</taxon>
        <taxon>Dikarya</taxon>
        <taxon>Ascomycota</taxon>
        <taxon>Pezizomycotina</taxon>
        <taxon>Sordariomycetes</taxon>
        <taxon>Xylariomycetidae</taxon>
        <taxon>Amphisphaeriales</taxon>
        <taxon>Sporocadaceae</taxon>
        <taxon>Seiridium</taxon>
    </lineage>
</organism>
<sequence length="351" mass="38168">MIHVFATGITGYVGGDAIFAIVTAHPEYNVSCLIRDKEQEAAVSKKHPNIKLVYGDLDDAELLEIEASKADIACHFADATHEPSIRALIRGLARRDASQSSYLIHTTISGILLYHDVVNGKYGESSDNVYDDLDGLSEVIDLPDFSGARRAEIATRNAGVEHGAHIKTAIVCLSTVYGIGRGVRSYRSVSIHELARSTLVKGHGIQVNNGKAAWGHIYIRDLSNIYLKLVENAANSSKESATQTQVGPAIWGVDGFYFGENGEHVWGEAAQWIVSEAMAQGFLQSDVVKSVSPTEAGELTPRAQFLWGCNSRPRAKRARQLLNWQPEGPPLRHEISGIVTAEAVKLGIMKP</sequence>
<dbReference type="EMBL" id="JARVKF010000412">
    <property type="protein sequence ID" value="KAK9415780.1"/>
    <property type="molecule type" value="Genomic_DNA"/>
</dbReference>
<comment type="caution">
    <text evidence="2">The sequence shown here is derived from an EMBL/GenBank/DDBJ whole genome shotgun (WGS) entry which is preliminary data.</text>
</comment>
<dbReference type="PANTHER" id="PTHR48079">
    <property type="entry name" value="PROTEIN YEEZ"/>
    <property type="match status" value="1"/>
</dbReference>
<evidence type="ECO:0000313" key="2">
    <source>
        <dbReference type="EMBL" id="KAK9415780.1"/>
    </source>
</evidence>